<dbReference type="InterPro" id="IPR016009">
    <property type="entry name" value="tRNA_MeTrfase_TRMD/TRM10"/>
</dbReference>
<dbReference type="Gene3D" id="1.10.1270.20">
    <property type="entry name" value="tRNA(m1g37)methyltransferase, domain 2"/>
    <property type="match status" value="1"/>
</dbReference>
<evidence type="ECO:0000256" key="2">
    <source>
        <dbReference type="ARBA" id="ARBA00004496"/>
    </source>
</evidence>
<evidence type="ECO:0000259" key="18">
    <source>
        <dbReference type="Pfam" id="PF01746"/>
    </source>
</evidence>
<protein>
    <recommendedName>
        <fullName evidence="6 15">tRNA (guanine-N(1)-)-methyltransferase</fullName>
        <ecNumber evidence="5 15">2.1.1.228</ecNumber>
    </recommendedName>
    <alternativeName>
        <fullName evidence="12 15">M1G-methyltransferase</fullName>
    </alternativeName>
    <alternativeName>
        <fullName evidence="13 15">tRNA [GM37] methyltransferase</fullName>
    </alternativeName>
</protein>
<comment type="caution">
    <text evidence="19">The sequence shown here is derived from an EMBL/GenBank/DDBJ whole genome shotgun (WGS) entry which is preliminary data.</text>
</comment>
<evidence type="ECO:0000313" key="20">
    <source>
        <dbReference type="Proteomes" id="UP000606463"/>
    </source>
</evidence>
<dbReference type="Pfam" id="PF01746">
    <property type="entry name" value="tRNA_m1G_MT"/>
    <property type="match status" value="1"/>
</dbReference>
<evidence type="ECO:0000256" key="6">
    <source>
        <dbReference type="ARBA" id="ARBA00014679"/>
    </source>
</evidence>
<dbReference type="GO" id="GO:0005829">
    <property type="term" value="C:cytosol"/>
    <property type="evidence" value="ECO:0007669"/>
    <property type="project" value="TreeGrafter"/>
</dbReference>
<evidence type="ECO:0000256" key="4">
    <source>
        <dbReference type="ARBA" id="ARBA00011738"/>
    </source>
</evidence>
<dbReference type="AlphaFoldDB" id="A0A9D0YQ56"/>
<comment type="subcellular location">
    <subcellularLocation>
        <location evidence="2 15 17">Cytoplasm</location>
    </subcellularLocation>
</comment>
<evidence type="ECO:0000256" key="15">
    <source>
        <dbReference type="HAMAP-Rule" id="MF_00605"/>
    </source>
</evidence>
<organism evidence="19 20">
    <name type="scientific">Aquifex aeolicus</name>
    <dbReference type="NCBI Taxonomy" id="63363"/>
    <lineage>
        <taxon>Bacteria</taxon>
        <taxon>Pseudomonadati</taxon>
        <taxon>Aquificota</taxon>
        <taxon>Aquificia</taxon>
        <taxon>Aquificales</taxon>
        <taxon>Aquificaceae</taxon>
        <taxon>Aquifex</taxon>
    </lineage>
</organism>
<sequence>MSKRPLRFFVATIFPQIIDCYTSYGIVGQAIKKGVVEVHPLDLRKFCDNPREVDDTPYGGFPGMVLKPQPFFRIYDHIKTSYGKPFVVITEPWGERITQKTFRELKEKDNILILCGRYEGVDERVKTWIDKELSLGDFILSGGELPALVLIDGTTRLVEGVLSEPQSLEEDSFSQRWLGYPVYTRPREFKGLKVPEVLLSGNHKLVELWKLYKRIEQTFKKRPDLVPPQGELSPLEKLILEYVKKGKTFEEFIEENKKLLRRLP</sequence>
<comment type="subunit">
    <text evidence="4 15 17">Homodimer.</text>
</comment>
<reference evidence="19" key="1">
    <citation type="journal article" date="2020" name="ISME J.">
        <title>Gammaproteobacteria mediating utilization of methyl-, sulfur- and petroleum organic compounds in deep ocean hydrothermal plumes.</title>
        <authorList>
            <person name="Zhou Z."/>
            <person name="Liu Y."/>
            <person name="Pan J."/>
            <person name="Cron B.R."/>
            <person name="Toner B.M."/>
            <person name="Anantharaman K."/>
            <person name="Breier J.A."/>
            <person name="Dick G.J."/>
            <person name="Li M."/>
        </authorList>
    </citation>
    <scope>NUCLEOTIDE SEQUENCE</scope>
    <source>
        <strain evidence="19">SZUA-1501</strain>
    </source>
</reference>
<proteinExistence type="inferred from homology"/>
<dbReference type="NCBIfam" id="NF000648">
    <property type="entry name" value="PRK00026.1"/>
    <property type="match status" value="1"/>
</dbReference>
<evidence type="ECO:0000256" key="16">
    <source>
        <dbReference type="PIRSR" id="PIRSR000386-1"/>
    </source>
</evidence>
<comment type="function">
    <text evidence="1 15 17">Specifically methylates guanosine-37 in various tRNAs.</text>
</comment>
<accession>A0A9D0YQ56</accession>
<feature type="binding site" evidence="15 16">
    <location>
        <position position="116"/>
    </location>
    <ligand>
        <name>S-adenosyl-L-methionine</name>
        <dbReference type="ChEBI" id="CHEBI:59789"/>
    </ligand>
</feature>
<dbReference type="EC" id="2.1.1.228" evidence="5 15"/>
<dbReference type="PIRSF" id="PIRSF000386">
    <property type="entry name" value="tRNA_mtase"/>
    <property type="match status" value="1"/>
</dbReference>
<dbReference type="PANTHER" id="PTHR46417">
    <property type="entry name" value="TRNA (GUANINE-N(1)-)-METHYLTRANSFERASE"/>
    <property type="match status" value="1"/>
</dbReference>
<dbReference type="GO" id="GO:0002939">
    <property type="term" value="P:tRNA N1-guanine methylation"/>
    <property type="evidence" value="ECO:0007669"/>
    <property type="project" value="TreeGrafter"/>
</dbReference>
<dbReference type="CDD" id="cd18080">
    <property type="entry name" value="TrmD-like"/>
    <property type="match status" value="1"/>
</dbReference>
<feature type="binding site" evidence="15 16">
    <location>
        <begin position="135"/>
        <end position="140"/>
    </location>
    <ligand>
        <name>S-adenosyl-L-methionine</name>
        <dbReference type="ChEBI" id="CHEBI:59789"/>
    </ligand>
</feature>
<comment type="similarity">
    <text evidence="3 15 17">Belongs to the RNA methyltransferase TrmD family.</text>
</comment>
<evidence type="ECO:0000256" key="9">
    <source>
        <dbReference type="ARBA" id="ARBA00022679"/>
    </source>
</evidence>
<evidence type="ECO:0000256" key="8">
    <source>
        <dbReference type="ARBA" id="ARBA00022603"/>
    </source>
</evidence>
<dbReference type="HAMAP" id="MF_00605">
    <property type="entry name" value="TrmD"/>
    <property type="match status" value="1"/>
</dbReference>
<name>A0A9D0YQ56_AQUAO</name>
<keyword evidence="11 15" id="KW-0819">tRNA processing</keyword>
<evidence type="ECO:0000256" key="5">
    <source>
        <dbReference type="ARBA" id="ARBA00012807"/>
    </source>
</evidence>
<dbReference type="EMBL" id="DQVE01000053">
    <property type="protein sequence ID" value="HIP98731.1"/>
    <property type="molecule type" value="Genomic_DNA"/>
</dbReference>
<dbReference type="Gene3D" id="3.40.1280.10">
    <property type="match status" value="1"/>
</dbReference>
<evidence type="ECO:0000256" key="1">
    <source>
        <dbReference type="ARBA" id="ARBA00002634"/>
    </source>
</evidence>
<gene>
    <name evidence="15 19" type="primary">trmD</name>
    <name evidence="19" type="ORF">EYH37_05160</name>
</gene>
<evidence type="ECO:0000256" key="3">
    <source>
        <dbReference type="ARBA" id="ARBA00007630"/>
    </source>
</evidence>
<keyword evidence="7 15" id="KW-0963">Cytoplasm</keyword>
<evidence type="ECO:0000256" key="12">
    <source>
        <dbReference type="ARBA" id="ARBA00029736"/>
    </source>
</evidence>
<dbReference type="PANTHER" id="PTHR46417:SF1">
    <property type="entry name" value="TRNA (GUANINE-N(1)-)-METHYLTRANSFERASE"/>
    <property type="match status" value="1"/>
</dbReference>
<keyword evidence="8 15" id="KW-0489">Methyltransferase</keyword>
<dbReference type="InterPro" id="IPR029026">
    <property type="entry name" value="tRNA_m1G_MTases_N"/>
</dbReference>
<dbReference type="InterPro" id="IPR023148">
    <property type="entry name" value="tRNA_m1G_MeTrfase_C_sf"/>
</dbReference>
<evidence type="ECO:0000256" key="17">
    <source>
        <dbReference type="RuleBase" id="RU003464"/>
    </source>
</evidence>
<evidence type="ECO:0000256" key="10">
    <source>
        <dbReference type="ARBA" id="ARBA00022691"/>
    </source>
</evidence>
<keyword evidence="10 15" id="KW-0949">S-adenosyl-L-methionine</keyword>
<evidence type="ECO:0000256" key="7">
    <source>
        <dbReference type="ARBA" id="ARBA00022490"/>
    </source>
</evidence>
<dbReference type="GO" id="GO:0052906">
    <property type="term" value="F:tRNA (guanine(37)-N1)-methyltransferase activity"/>
    <property type="evidence" value="ECO:0007669"/>
    <property type="project" value="UniProtKB-UniRule"/>
</dbReference>
<evidence type="ECO:0000256" key="11">
    <source>
        <dbReference type="ARBA" id="ARBA00022694"/>
    </source>
</evidence>
<keyword evidence="9 15" id="KW-0808">Transferase</keyword>
<evidence type="ECO:0000256" key="14">
    <source>
        <dbReference type="ARBA" id="ARBA00047783"/>
    </source>
</evidence>
<comment type="catalytic activity">
    <reaction evidence="14 15 17">
        <text>guanosine(37) in tRNA + S-adenosyl-L-methionine = N(1)-methylguanosine(37) in tRNA + S-adenosyl-L-homocysteine + H(+)</text>
        <dbReference type="Rhea" id="RHEA:36899"/>
        <dbReference type="Rhea" id="RHEA-COMP:10145"/>
        <dbReference type="Rhea" id="RHEA-COMP:10147"/>
        <dbReference type="ChEBI" id="CHEBI:15378"/>
        <dbReference type="ChEBI" id="CHEBI:57856"/>
        <dbReference type="ChEBI" id="CHEBI:59789"/>
        <dbReference type="ChEBI" id="CHEBI:73542"/>
        <dbReference type="ChEBI" id="CHEBI:74269"/>
        <dbReference type="EC" id="2.1.1.228"/>
    </reaction>
</comment>
<dbReference type="SUPFAM" id="SSF75217">
    <property type="entry name" value="alpha/beta knot"/>
    <property type="match status" value="1"/>
</dbReference>
<feature type="domain" description="tRNA methyltransferase TRMD/TRM10-type" evidence="18">
    <location>
        <begin position="6"/>
        <end position="226"/>
    </location>
</feature>
<dbReference type="InterPro" id="IPR002649">
    <property type="entry name" value="tRNA_m1G_MeTrfase_TrmD"/>
</dbReference>
<dbReference type="NCBIfam" id="TIGR00088">
    <property type="entry name" value="trmD"/>
    <property type="match status" value="1"/>
</dbReference>
<dbReference type="Proteomes" id="UP000606463">
    <property type="component" value="Unassembled WGS sequence"/>
</dbReference>
<dbReference type="InterPro" id="IPR029028">
    <property type="entry name" value="Alpha/beta_knot_MTases"/>
</dbReference>
<evidence type="ECO:0000313" key="19">
    <source>
        <dbReference type="EMBL" id="HIP98731.1"/>
    </source>
</evidence>
<evidence type="ECO:0000256" key="13">
    <source>
        <dbReference type="ARBA" id="ARBA00033392"/>
    </source>
</evidence>